<evidence type="ECO:0000313" key="3">
    <source>
        <dbReference type="EMBL" id="APZ93391.1"/>
    </source>
</evidence>
<dbReference type="KEGG" id="fmr:Fuma_03008"/>
<dbReference type="InterPro" id="IPR011473">
    <property type="entry name" value="DUF1579"/>
</dbReference>
<feature type="signal peptide" evidence="2">
    <location>
        <begin position="1"/>
        <end position="23"/>
    </location>
</feature>
<accession>A0A1P8WH39</accession>
<evidence type="ECO:0000256" key="1">
    <source>
        <dbReference type="SAM" id="MobiDB-lite"/>
    </source>
</evidence>
<dbReference type="Pfam" id="PF07617">
    <property type="entry name" value="DUF1579"/>
    <property type="match status" value="1"/>
</dbReference>
<reference evidence="3 4" key="1">
    <citation type="journal article" date="2016" name="Front. Microbiol.">
        <title>Fuerstia marisgermanicae gen. nov., sp. nov., an Unusual Member of the Phylum Planctomycetes from the German Wadden Sea.</title>
        <authorList>
            <person name="Kohn T."/>
            <person name="Heuer A."/>
            <person name="Jogler M."/>
            <person name="Vollmers J."/>
            <person name="Boedeker C."/>
            <person name="Bunk B."/>
            <person name="Rast P."/>
            <person name="Borchert D."/>
            <person name="Glockner I."/>
            <person name="Freese H.M."/>
            <person name="Klenk H.P."/>
            <person name="Overmann J."/>
            <person name="Kaster A.K."/>
            <person name="Rohde M."/>
            <person name="Wiegand S."/>
            <person name="Jogler C."/>
        </authorList>
    </citation>
    <scope>NUCLEOTIDE SEQUENCE [LARGE SCALE GENOMIC DNA]</scope>
    <source>
        <strain evidence="3 4">NH11</strain>
    </source>
</reference>
<name>A0A1P8WH39_9PLAN</name>
<feature type="chain" id="PRO_5010381774" evidence="2">
    <location>
        <begin position="24"/>
        <end position="485"/>
    </location>
</feature>
<organism evidence="3 4">
    <name type="scientific">Fuerstiella marisgermanici</name>
    <dbReference type="NCBI Taxonomy" id="1891926"/>
    <lineage>
        <taxon>Bacteria</taxon>
        <taxon>Pseudomonadati</taxon>
        <taxon>Planctomycetota</taxon>
        <taxon>Planctomycetia</taxon>
        <taxon>Planctomycetales</taxon>
        <taxon>Planctomycetaceae</taxon>
        <taxon>Fuerstiella</taxon>
    </lineage>
</organism>
<dbReference type="EMBL" id="CP017641">
    <property type="protein sequence ID" value="APZ93391.1"/>
    <property type="molecule type" value="Genomic_DNA"/>
</dbReference>
<dbReference type="AlphaFoldDB" id="A0A1P8WH39"/>
<keyword evidence="4" id="KW-1185">Reference proteome</keyword>
<dbReference type="Proteomes" id="UP000187735">
    <property type="component" value="Chromosome"/>
</dbReference>
<feature type="compositionally biased region" description="Basic and acidic residues" evidence="1">
    <location>
        <begin position="340"/>
        <end position="357"/>
    </location>
</feature>
<dbReference type="OrthoDB" id="263788at2"/>
<dbReference type="RefSeq" id="WP_077024855.1">
    <property type="nucleotide sequence ID" value="NZ_CP017641.1"/>
</dbReference>
<evidence type="ECO:0000256" key="2">
    <source>
        <dbReference type="SAM" id="SignalP"/>
    </source>
</evidence>
<dbReference type="InterPro" id="IPR017504">
    <property type="entry name" value="CHP03067_Planctomycetes"/>
</dbReference>
<gene>
    <name evidence="3" type="ORF">Fuma_03008</name>
</gene>
<feature type="region of interest" description="Disordered" evidence="1">
    <location>
        <begin position="339"/>
        <end position="364"/>
    </location>
</feature>
<keyword evidence="2" id="KW-0732">Signal</keyword>
<dbReference type="NCBIfam" id="TIGR03067">
    <property type="entry name" value="Planc_TIGR03067"/>
    <property type="match status" value="1"/>
</dbReference>
<dbReference type="STRING" id="1891926.Fuma_03008"/>
<sequence length="485" mass="53848" precursor="true">MISRLSIVLVCASFVVGSVPTNADEEDSRDVLGRFVGVWKISATAKPAIWAPEGGEIAEQESAVWALKKRLFVSRTVNQTQKKKALWITTYDPKQNVYPVFGFDSKGLLGAEWRHTWDASVNKLAGRATDLQPGWTSAGQNRLTDADTNVLDYWIKNEHGELMLHHIGKKERQPANSEAAVVAAWLKNDPAGDRPAELKVLERMIGTWDVVEIHKPAVWTTEGGRVTAKITRKWILNGRLMMDTSIHSDGTEGINLRSFDPQSKAYRSWWFNSEGHRNTATGSWNEKSQTISWVSKLDDGKTMHFSIRFPNRNQEVVDLKVTDADGKVYFDMDSIVTRRSTADKKPKPDANRSKSTDQSRIQGTWGATQYVQNGQGAGEAPIAPEDSAIRFAFKGNEFLLLASGNAGKTPKGTFNLGSSGQEKTIDLIFPPASNGAKKQTMSGIYEFDGETLKITYATDGARRPADFKSNRGSKHIAIVFKRIKE</sequence>
<evidence type="ECO:0000313" key="4">
    <source>
        <dbReference type="Proteomes" id="UP000187735"/>
    </source>
</evidence>
<proteinExistence type="predicted"/>
<protein>
    <submittedName>
        <fullName evidence="3">Planctomycetes uncharacterized domain protein</fullName>
    </submittedName>
</protein>